<evidence type="ECO:0000313" key="8">
    <source>
        <dbReference type="Proteomes" id="UP000683000"/>
    </source>
</evidence>
<dbReference type="GO" id="GO:0000467">
    <property type="term" value="P:exonucleolytic trimming to generate mature 3'-end of 5.8S rRNA from tricistronic rRNA transcript (SSU-rRNA, 5.8S rRNA, LSU-rRNA)"/>
    <property type="evidence" value="ECO:0007669"/>
    <property type="project" value="InterPro"/>
</dbReference>
<evidence type="ECO:0000256" key="5">
    <source>
        <dbReference type="ARBA" id="ARBA00043957"/>
    </source>
</evidence>
<dbReference type="OrthoDB" id="2250022at2759"/>
<evidence type="ECO:0000256" key="4">
    <source>
        <dbReference type="ARBA" id="ARBA00023242"/>
    </source>
</evidence>
<feature type="domain" description="HRDC" evidence="6">
    <location>
        <begin position="513"/>
        <end position="600"/>
    </location>
</feature>
<dbReference type="Pfam" id="PF00570">
    <property type="entry name" value="HRDC"/>
    <property type="match status" value="1"/>
</dbReference>
<dbReference type="GO" id="GO:0005730">
    <property type="term" value="C:nucleolus"/>
    <property type="evidence" value="ECO:0007669"/>
    <property type="project" value="TreeGrafter"/>
</dbReference>
<dbReference type="InterPro" id="IPR010997">
    <property type="entry name" value="HRDC-like_sf"/>
</dbReference>
<dbReference type="SUPFAM" id="SSF47819">
    <property type="entry name" value="HRDC-like"/>
    <property type="match status" value="1"/>
</dbReference>
<dbReference type="Pfam" id="PF08066">
    <property type="entry name" value="PMC2NT"/>
    <property type="match status" value="1"/>
</dbReference>
<evidence type="ECO:0000259" key="6">
    <source>
        <dbReference type="PROSITE" id="PS50967"/>
    </source>
</evidence>
<keyword evidence="4" id="KW-0539">Nucleus</keyword>
<accession>A0A8I3AC54</accession>
<protein>
    <submittedName>
        <fullName evidence="7">Ribonuclease H-like domain-containing protein</fullName>
    </submittedName>
</protein>
<dbReference type="GO" id="GO:0071037">
    <property type="term" value="P:nuclear polyadenylation-dependent snRNA catabolic process"/>
    <property type="evidence" value="ECO:0007669"/>
    <property type="project" value="TreeGrafter"/>
</dbReference>
<dbReference type="GO" id="GO:0071036">
    <property type="term" value="P:nuclear polyadenylation-dependent snoRNA catabolic process"/>
    <property type="evidence" value="ECO:0007669"/>
    <property type="project" value="TreeGrafter"/>
</dbReference>
<dbReference type="Proteomes" id="UP000683000">
    <property type="component" value="Unassembled WGS sequence"/>
</dbReference>
<comment type="subcellular location">
    <subcellularLocation>
        <location evidence="1">Nucleus</location>
    </subcellularLocation>
</comment>
<dbReference type="Gene3D" id="3.30.420.10">
    <property type="entry name" value="Ribonuclease H-like superfamily/Ribonuclease H"/>
    <property type="match status" value="1"/>
</dbReference>
<dbReference type="GO" id="GO:0000176">
    <property type="term" value="C:nuclear exosome (RNase complex)"/>
    <property type="evidence" value="ECO:0007669"/>
    <property type="project" value="InterPro"/>
</dbReference>
<dbReference type="SMART" id="SM00474">
    <property type="entry name" value="35EXOc"/>
    <property type="match status" value="1"/>
</dbReference>
<dbReference type="PANTHER" id="PTHR12124">
    <property type="entry name" value="POLYMYOSITIS/SCLERODERMA AUTOANTIGEN-RELATED"/>
    <property type="match status" value="1"/>
</dbReference>
<dbReference type="AlphaFoldDB" id="A0A8I3AC54"/>
<gene>
    <name evidence="7" type="ORF">JVT61DRAFT_1264</name>
</gene>
<comment type="similarity">
    <text evidence="5">Belongs to the exosome component 10/RRP6 family.</text>
</comment>
<dbReference type="InterPro" id="IPR044876">
    <property type="entry name" value="HRDC_dom_sf"/>
</dbReference>
<dbReference type="GO" id="GO:0071035">
    <property type="term" value="P:nuclear polyadenylation-dependent rRNA catabolic process"/>
    <property type="evidence" value="ECO:0007669"/>
    <property type="project" value="TreeGrafter"/>
</dbReference>
<dbReference type="GO" id="GO:0071051">
    <property type="term" value="P:poly(A)-dependent snoRNA 3'-end processing"/>
    <property type="evidence" value="ECO:0007669"/>
    <property type="project" value="TreeGrafter"/>
</dbReference>
<dbReference type="SUPFAM" id="SSF53098">
    <property type="entry name" value="Ribonuclease H-like"/>
    <property type="match status" value="1"/>
</dbReference>
<dbReference type="InterPro" id="IPR045092">
    <property type="entry name" value="Rrp6-like"/>
</dbReference>
<name>A0A8I3AC54_9AGAM</name>
<dbReference type="EMBL" id="JAGFBS010000010">
    <property type="protein sequence ID" value="KAG6377211.1"/>
    <property type="molecule type" value="Genomic_DNA"/>
</dbReference>
<evidence type="ECO:0000256" key="1">
    <source>
        <dbReference type="ARBA" id="ARBA00004123"/>
    </source>
</evidence>
<reference evidence="7" key="1">
    <citation type="submission" date="2021-03" db="EMBL/GenBank/DDBJ databases">
        <title>Evolutionary innovations through gain and loss of genes in the ectomycorrhizal Boletales.</title>
        <authorList>
            <person name="Wu G."/>
            <person name="Miyauchi S."/>
            <person name="Morin E."/>
            <person name="Yang Z.-L."/>
            <person name="Xu J."/>
            <person name="Martin F.M."/>
        </authorList>
    </citation>
    <scope>NUCLEOTIDE SEQUENCE</scope>
    <source>
        <strain evidence="7">BR01</strain>
    </source>
</reference>
<dbReference type="GO" id="GO:0000166">
    <property type="term" value="F:nucleotide binding"/>
    <property type="evidence" value="ECO:0007669"/>
    <property type="project" value="InterPro"/>
</dbReference>
<evidence type="ECO:0000256" key="2">
    <source>
        <dbReference type="ARBA" id="ARBA00022552"/>
    </source>
</evidence>
<dbReference type="InterPro" id="IPR012588">
    <property type="entry name" value="Exosome-assoc_fac_Rrp6_N"/>
</dbReference>
<keyword evidence="3" id="KW-0271">Exosome</keyword>
<dbReference type="Pfam" id="PF01612">
    <property type="entry name" value="DNA_pol_A_exo1"/>
    <property type="match status" value="1"/>
</dbReference>
<dbReference type="PANTHER" id="PTHR12124:SF47">
    <property type="entry name" value="EXOSOME COMPONENT 10"/>
    <property type="match status" value="1"/>
</dbReference>
<evidence type="ECO:0000256" key="3">
    <source>
        <dbReference type="ARBA" id="ARBA00022835"/>
    </source>
</evidence>
<dbReference type="InterPro" id="IPR012337">
    <property type="entry name" value="RNaseH-like_sf"/>
</dbReference>
<dbReference type="GO" id="GO:0000175">
    <property type="term" value="F:3'-5'-RNA exonuclease activity"/>
    <property type="evidence" value="ECO:0007669"/>
    <property type="project" value="InterPro"/>
</dbReference>
<dbReference type="Gene3D" id="1.10.150.80">
    <property type="entry name" value="HRDC domain"/>
    <property type="match status" value="1"/>
</dbReference>
<keyword evidence="8" id="KW-1185">Reference proteome</keyword>
<dbReference type="GO" id="GO:0071044">
    <property type="term" value="P:histone mRNA catabolic process"/>
    <property type="evidence" value="ECO:0007669"/>
    <property type="project" value="TreeGrafter"/>
</dbReference>
<organism evidence="7 8">
    <name type="scientific">Boletus reticuloceps</name>
    <dbReference type="NCBI Taxonomy" id="495285"/>
    <lineage>
        <taxon>Eukaryota</taxon>
        <taxon>Fungi</taxon>
        <taxon>Dikarya</taxon>
        <taxon>Basidiomycota</taxon>
        <taxon>Agaricomycotina</taxon>
        <taxon>Agaricomycetes</taxon>
        <taxon>Agaricomycetidae</taxon>
        <taxon>Boletales</taxon>
        <taxon>Boletineae</taxon>
        <taxon>Boletaceae</taxon>
        <taxon>Boletoideae</taxon>
        <taxon>Boletus</taxon>
    </lineage>
</organism>
<dbReference type="PROSITE" id="PS50967">
    <property type="entry name" value="HRDC"/>
    <property type="match status" value="1"/>
</dbReference>
<sequence>MATPSEIHLDIKTDTFNVYADALQAAALTTTRLARSLADVDAFSDRVLALASKLVHVASGKTSKMREEEDILDEFVRSVIDPMEGMLESTDGALDVFLGKRKGPAIHVPSAPKQLFRGRLDPALTHASHIPKPQLLFKYKLSNIDDSPYIPATAIPHKWCAKVPLGYIFHDEGSNQDVGDVREDDEEERRKRTLHPYYHELTHPSYPDHIFNPPVKPSLPPSLDMPSSGASTASHPLTFISTPEAFLSMANTISSVTELAVDLEHHSYRSYKGFLALMQLSTRQEDFVVDLLVPEIREGLRQAKGRSVEESEEARMASEAGRIVARVFADPSVIKVFHGAESDIVWLQQDFNIFVVGLFDTFHASKLLEFPKHSLAYLLETYCDFTPDKRYQLADWRIRPLPAEMSTYARSDTHFLLYVYDVLRLSLIERSSTDPAITDEARLLMNAERMRHGHGLIHGVLTRSARTALRLYEPEVYDAESGTGPSGWDTLAKKWNKVALVGSPAQVRGAEVQGSQAAVYKAVHRWREDKAREEDESTRYVFPTHYLFLLAERVPTAVPDLVSLFGGPGGVNGSVPPVLKRRTGELVAVIKAAVEATESTSGLQGSSEDRWEGSEVVVSTAIELSEAMSYTTASSSAMKTINESRLWTIVPPTISISRSSLLGFGISGERAQERGTPSPSVNGEETYLTAQSMLFGSAFSKFRSSRHPEKLLAPHLGVPSDSRPDSFALFSTCADMALQ</sequence>
<dbReference type="InterPro" id="IPR036397">
    <property type="entry name" value="RNaseH_sf"/>
</dbReference>
<dbReference type="InterPro" id="IPR002562">
    <property type="entry name" value="3'-5'_exonuclease_dom"/>
</dbReference>
<dbReference type="InterPro" id="IPR002121">
    <property type="entry name" value="HRDC_dom"/>
</dbReference>
<dbReference type="GO" id="GO:0071039">
    <property type="term" value="P:nuclear polyadenylation-dependent CUT catabolic process"/>
    <property type="evidence" value="ECO:0007669"/>
    <property type="project" value="TreeGrafter"/>
</dbReference>
<dbReference type="GO" id="GO:0071038">
    <property type="term" value="P:TRAMP-dependent tRNA surveillance pathway"/>
    <property type="evidence" value="ECO:0007669"/>
    <property type="project" value="TreeGrafter"/>
</dbReference>
<evidence type="ECO:0000313" key="7">
    <source>
        <dbReference type="EMBL" id="KAG6377211.1"/>
    </source>
</evidence>
<dbReference type="GO" id="GO:0003727">
    <property type="term" value="F:single-stranded RNA binding"/>
    <property type="evidence" value="ECO:0007669"/>
    <property type="project" value="TreeGrafter"/>
</dbReference>
<comment type="caution">
    <text evidence="7">The sequence shown here is derived from an EMBL/GenBank/DDBJ whole genome shotgun (WGS) entry which is preliminary data.</text>
</comment>
<dbReference type="GO" id="GO:0071040">
    <property type="term" value="P:nuclear polyadenylation-dependent antisense transcript catabolic process"/>
    <property type="evidence" value="ECO:0007669"/>
    <property type="project" value="TreeGrafter"/>
</dbReference>
<keyword evidence="2" id="KW-0698">rRNA processing</keyword>
<proteinExistence type="inferred from homology"/>